<dbReference type="CDD" id="cd00158">
    <property type="entry name" value="RHOD"/>
    <property type="match status" value="1"/>
</dbReference>
<dbReference type="RefSeq" id="WP_039821363.1">
    <property type="nucleotide sequence ID" value="NZ_CP146079.1"/>
</dbReference>
<evidence type="ECO:0000259" key="1">
    <source>
        <dbReference type="PROSITE" id="PS50206"/>
    </source>
</evidence>
<dbReference type="InterPro" id="IPR001763">
    <property type="entry name" value="Rhodanese-like_dom"/>
</dbReference>
<proteinExistence type="predicted"/>
<dbReference type="InterPro" id="IPR050229">
    <property type="entry name" value="GlpE_sulfurtransferase"/>
</dbReference>
<dbReference type="PANTHER" id="PTHR43031:SF1">
    <property type="entry name" value="PYRIDINE NUCLEOTIDE-DISULPHIDE OXIDOREDUCTASE"/>
    <property type="match status" value="1"/>
</dbReference>
<dbReference type="SUPFAM" id="SSF52821">
    <property type="entry name" value="Rhodanese/Cell cycle control phosphatase"/>
    <property type="match status" value="1"/>
</dbReference>
<reference evidence="2 3" key="1">
    <citation type="submission" date="2024-10" db="EMBL/GenBank/DDBJ databases">
        <title>The Natural Products Discovery Center: Release of the First 8490 Sequenced Strains for Exploring Actinobacteria Biosynthetic Diversity.</title>
        <authorList>
            <person name="Kalkreuter E."/>
            <person name="Kautsar S.A."/>
            <person name="Yang D."/>
            <person name="Bader C.D."/>
            <person name="Teijaro C.N."/>
            <person name="Fluegel L."/>
            <person name="Davis C.M."/>
            <person name="Simpson J.R."/>
            <person name="Lauterbach L."/>
            <person name="Steele A.D."/>
            <person name="Gui C."/>
            <person name="Meng S."/>
            <person name="Li G."/>
            <person name="Viehrig K."/>
            <person name="Ye F."/>
            <person name="Su P."/>
            <person name="Kiefer A.F."/>
            <person name="Nichols A."/>
            <person name="Cepeda A.J."/>
            <person name="Yan W."/>
            <person name="Fan B."/>
            <person name="Jiang Y."/>
            <person name="Adhikari A."/>
            <person name="Zheng C.-J."/>
            <person name="Schuster L."/>
            <person name="Cowan T.M."/>
            <person name="Smanski M.J."/>
            <person name="Chevrette M.G."/>
            <person name="De Carvalho L.P.S."/>
            <person name="Shen B."/>
        </authorList>
    </citation>
    <scope>NUCLEOTIDE SEQUENCE [LARGE SCALE GENOMIC DNA]</scope>
    <source>
        <strain evidence="2 3">NPDC019377</strain>
    </source>
</reference>
<organism evidence="2 3">
    <name type="scientific">Nocardia testacea</name>
    <dbReference type="NCBI Taxonomy" id="248551"/>
    <lineage>
        <taxon>Bacteria</taxon>
        <taxon>Bacillati</taxon>
        <taxon>Actinomycetota</taxon>
        <taxon>Actinomycetes</taxon>
        <taxon>Mycobacteriales</taxon>
        <taxon>Nocardiaceae</taxon>
        <taxon>Nocardia</taxon>
    </lineage>
</organism>
<dbReference type="PROSITE" id="PS50206">
    <property type="entry name" value="RHODANESE_3"/>
    <property type="match status" value="1"/>
</dbReference>
<evidence type="ECO:0000313" key="2">
    <source>
        <dbReference type="EMBL" id="MFI2233595.1"/>
    </source>
</evidence>
<name>A0ABW7W472_9NOCA</name>
<comment type="caution">
    <text evidence="2">The sequence shown here is derived from an EMBL/GenBank/DDBJ whole genome shotgun (WGS) entry which is preliminary data.</text>
</comment>
<protein>
    <submittedName>
        <fullName evidence="2">Rhodanese-like domain-containing protein</fullName>
    </submittedName>
</protein>
<dbReference type="InterPro" id="IPR036873">
    <property type="entry name" value="Rhodanese-like_dom_sf"/>
</dbReference>
<dbReference type="Proteomes" id="UP001611494">
    <property type="component" value="Unassembled WGS sequence"/>
</dbReference>
<dbReference type="PANTHER" id="PTHR43031">
    <property type="entry name" value="FAD-DEPENDENT OXIDOREDUCTASE"/>
    <property type="match status" value="1"/>
</dbReference>
<keyword evidence="3" id="KW-1185">Reference proteome</keyword>
<dbReference type="SMART" id="SM00450">
    <property type="entry name" value="RHOD"/>
    <property type="match status" value="1"/>
</dbReference>
<gene>
    <name evidence="2" type="ORF">ACH49Z_27480</name>
</gene>
<accession>A0ABW7W472</accession>
<sequence>MTSFGVPSVPVEAVPAEFDLPPGEAAAAVLLDVREDDEWQLGHAPGAVHIPLADVPARYGELDPDADLYVVCRQGGRSLEAVKFLANVGYEAVNVAGGMVAWQQTGRPLTAEGDEPAKIY</sequence>
<feature type="domain" description="Rhodanese" evidence="1">
    <location>
        <begin position="24"/>
        <end position="111"/>
    </location>
</feature>
<evidence type="ECO:0000313" key="3">
    <source>
        <dbReference type="Proteomes" id="UP001611494"/>
    </source>
</evidence>
<dbReference type="Pfam" id="PF00581">
    <property type="entry name" value="Rhodanese"/>
    <property type="match status" value="1"/>
</dbReference>
<dbReference type="Gene3D" id="3.40.250.10">
    <property type="entry name" value="Rhodanese-like domain"/>
    <property type="match status" value="1"/>
</dbReference>
<dbReference type="EMBL" id="JBIRYL010000015">
    <property type="protein sequence ID" value="MFI2233595.1"/>
    <property type="molecule type" value="Genomic_DNA"/>
</dbReference>